<dbReference type="EMBL" id="FQVU01000004">
    <property type="protein sequence ID" value="SHH03326.1"/>
    <property type="molecule type" value="Genomic_DNA"/>
</dbReference>
<protein>
    <recommendedName>
        <fullName evidence="3">WXG100 family type VII secretion target</fullName>
    </recommendedName>
</protein>
<dbReference type="OrthoDB" id="5244663at2"/>
<reference evidence="1 2" key="1">
    <citation type="submission" date="2016-11" db="EMBL/GenBank/DDBJ databases">
        <authorList>
            <person name="Jaros S."/>
            <person name="Januszkiewicz K."/>
            <person name="Wedrychowicz H."/>
        </authorList>
    </citation>
    <scope>NUCLEOTIDE SEQUENCE [LARGE SCALE GENOMIC DNA]</scope>
    <source>
        <strain evidence="1 2">DSM 45627</strain>
    </source>
</reference>
<keyword evidence="2" id="KW-1185">Reference proteome</keyword>
<name>A0A1M5PNM6_9ACTN</name>
<dbReference type="AlphaFoldDB" id="A0A1M5PNM6"/>
<organism evidence="1 2">
    <name type="scientific">Jatrophihabitans endophyticus</name>
    <dbReference type="NCBI Taxonomy" id="1206085"/>
    <lineage>
        <taxon>Bacteria</taxon>
        <taxon>Bacillati</taxon>
        <taxon>Actinomycetota</taxon>
        <taxon>Actinomycetes</taxon>
        <taxon>Jatrophihabitantales</taxon>
        <taxon>Jatrophihabitantaceae</taxon>
        <taxon>Jatrophihabitans</taxon>
    </lineage>
</organism>
<dbReference type="RefSeq" id="WP_073391355.1">
    <property type="nucleotide sequence ID" value="NZ_FQVU01000004.1"/>
</dbReference>
<dbReference type="Gene3D" id="1.10.287.1060">
    <property type="entry name" value="ESAT-6-like"/>
    <property type="match status" value="1"/>
</dbReference>
<proteinExistence type="predicted"/>
<sequence length="91" mass="9794">MSYQGFEGMDTDYARSAAHSMDGGVNAIRGVVGNIGSLLESTQWFGVYAQQFLDEWHGAFAQQLGGATDAITHHAALLRQRADMQDEASAS</sequence>
<evidence type="ECO:0000313" key="2">
    <source>
        <dbReference type="Proteomes" id="UP000186132"/>
    </source>
</evidence>
<accession>A0A1M5PNM6</accession>
<dbReference type="Proteomes" id="UP000186132">
    <property type="component" value="Unassembled WGS sequence"/>
</dbReference>
<evidence type="ECO:0000313" key="1">
    <source>
        <dbReference type="EMBL" id="SHH03326.1"/>
    </source>
</evidence>
<evidence type="ECO:0008006" key="3">
    <source>
        <dbReference type="Google" id="ProtNLM"/>
    </source>
</evidence>
<gene>
    <name evidence="1" type="ORF">SAMN05443575_3143</name>
</gene>
<dbReference type="STRING" id="1206085.SAMN05443575_3143"/>